<sequence>MAYAITSAQLAKFAPQIPAAQLQGMADAANTAMAKFGIDASPRRVRYFMAQAAYETAGFSKLVENLNYTTPERLVAVWPSRFTMNQADTSKAYAPSYVGNPQKLANLVYASRMGNGNVASGDGWLFRGRGAFHLTGRSNYTAYSQAIYGDTRVVSNPDLVTQAADLFMSAGWYWSQNGLSALADQDAYTAVTQKINGAQGEALTQLVQQRMPSLNSANAAFTW</sequence>
<evidence type="ECO:0000313" key="1">
    <source>
        <dbReference type="EMBL" id="QBX06695.1"/>
    </source>
</evidence>
<protein>
    <submittedName>
        <fullName evidence="1">Putative endolysin</fullName>
    </submittedName>
</protein>
<reference evidence="1 2" key="1">
    <citation type="submission" date="2019-02" db="EMBL/GenBank/DDBJ databases">
        <title>Complete genome sequence of Burkholderia cenocepacia phage BcepSaruman.</title>
        <authorList>
            <person name="Park K."/>
            <person name="Liu M."/>
            <person name="Gill J."/>
        </authorList>
    </citation>
    <scope>NUCLEOTIDE SEQUENCE [LARGE SCALE GENOMIC DNA]</scope>
</reference>
<dbReference type="SUPFAM" id="SSF53955">
    <property type="entry name" value="Lysozyme-like"/>
    <property type="match status" value="1"/>
</dbReference>
<evidence type="ECO:0000313" key="2">
    <source>
        <dbReference type="Proteomes" id="UP000296455"/>
    </source>
</evidence>
<dbReference type="InterPro" id="IPR052354">
    <property type="entry name" value="Cell_Wall_Dynamics_Protein"/>
</dbReference>
<dbReference type="Proteomes" id="UP000296455">
    <property type="component" value="Segment"/>
</dbReference>
<dbReference type="PANTHER" id="PTHR34408">
    <property type="entry name" value="FAMILY PROTEIN, PUTATIVE-RELATED"/>
    <property type="match status" value="1"/>
</dbReference>
<accession>A0A4D5ZCD3</accession>
<name>A0A4D5ZCD3_9CAUD</name>
<dbReference type="PANTHER" id="PTHR34408:SF1">
    <property type="entry name" value="GLYCOSYL HYDROLASE FAMILY 19 DOMAIN-CONTAINING PROTEIN HI_1415"/>
    <property type="match status" value="1"/>
</dbReference>
<dbReference type="InterPro" id="IPR023346">
    <property type="entry name" value="Lysozyme-like_dom_sf"/>
</dbReference>
<proteinExistence type="predicted"/>
<dbReference type="Gene3D" id="1.10.530.10">
    <property type="match status" value="1"/>
</dbReference>
<organism evidence="1 2">
    <name type="scientific">Burkholderia phage BcepSaruman</name>
    <dbReference type="NCBI Taxonomy" id="2530032"/>
    <lineage>
        <taxon>Viruses</taxon>
        <taxon>Duplodnaviria</taxon>
        <taxon>Heunggongvirae</taxon>
        <taxon>Uroviricota</taxon>
        <taxon>Caudoviricetes</taxon>
        <taxon>Sarumanvirus</taxon>
        <taxon>Sarumanvirus bcepsaruman</taxon>
    </lineage>
</organism>
<dbReference type="EMBL" id="MK552140">
    <property type="protein sequence ID" value="QBX06695.1"/>
    <property type="molecule type" value="Genomic_DNA"/>
</dbReference>
<keyword evidence="2" id="KW-1185">Reference proteome</keyword>
<gene>
    <name evidence="1" type="ORF">BcepSaruman_282</name>
</gene>